<dbReference type="RefSeq" id="WP_148914031.1">
    <property type="nucleotide sequence ID" value="NZ_VSZS01000058.1"/>
</dbReference>
<feature type="binding site" evidence="9">
    <location>
        <position position="225"/>
    </location>
    <ligand>
        <name>Mg(2+)</name>
        <dbReference type="ChEBI" id="CHEBI:18420"/>
        <label>2</label>
    </ligand>
</feature>
<reference evidence="12 13" key="1">
    <citation type="submission" date="2019-08" db="EMBL/GenBank/DDBJ databases">
        <authorList>
            <person name="Seo Y.L."/>
        </authorList>
    </citation>
    <scope>NUCLEOTIDE SEQUENCE [LARGE SCALE GENOMIC DNA]</scope>
    <source>
        <strain evidence="12 13">MaA-C15</strain>
    </source>
</reference>
<evidence type="ECO:0000259" key="11">
    <source>
        <dbReference type="Pfam" id="PF02885"/>
    </source>
</evidence>
<evidence type="ECO:0000256" key="2">
    <source>
        <dbReference type="ARBA" id="ARBA00022605"/>
    </source>
</evidence>
<feature type="binding site" evidence="9">
    <location>
        <position position="93"/>
    </location>
    <ligand>
        <name>Mg(2+)</name>
        <dbReference type="ChEBI" id="CHEBI:18420"/>
        <label>1</label>
    </ligand>
</feature>
<comment type="subunit">
    <text evidence="9">Homodimer.</text>
</comment>
<dbReference type="PANTHER" id="PTHR43285:SF2">
    <property type="entry name" value="ANTHRANILATE PHOSPHORIBOSYLTRANSFERASE"/>
    <property type="match status" value="1"/>
</dbReference>
<dbReference type="UniPathway" id="UPA00035">
    <property type="reaction ID" value="UER00041"/>
</dbReference>
<dbReference type="FunFam" id="3.40.1030.10:FF:000002">
    <property type="entry name" value="Anthranilate phosphoribosyltransferase"/>
    <property type="match status" value="1"/>
</dbReference>
<feature type="binding site" evidence="9">
    <location>
        <position position="112"/>
    </location>
    <ligand>
        <name>anthranilate</name>
        <dbReference type="ChEBI" id="CHEBI:16567"/>
        <label>1</label>
    </ligand>
</feature>
<dbReference type="EMBL" id="VSZS01000058">
    <property type="protein sequence ID" value="TYR33823.1"/>
    <property type="molecule type" value="Genomic_DNA"/>
</dbReference>
<feature type="binding site" evidence="9">
    <location>
        <position position="226"/>
    </location>
    <ligand>
        <name>Mg(2+)</name>
        <dbReference type="ChEBI" id="CHEBI:18420"/>
        <label>1</label>
    </ligand>
</feature>
<evidence type="ECO:0000313" key="13">
    <source>
        <dbReference type="Proteomes" id="UP000323258"/>
    </source>
</evidence>
<proteinExistence type="inferred from homology"/>
<feature type="binding site" evidence="9">
    <location>
        <begin position="84"/>
        <end position="85"/>
    </location>
    <ligand>
        <name>5-phospho-alpha-D-ribose 1-diphosphate</name>
        <dbReference type="ChEBI" id="CHEBI:58017"/>
    </ligand>
</feature>
<evidence type="ECO:0000256" key="5">
    <source>
        <dbReference type="ARBA" id="ARBA00022822"/>
    </source>
</evidence>
<keyword evidence="9" id="KW-0460">Magnesium</keyword>
<dbReference type="InterPro" id="IPR017459">
    <property type="entry name" value="Glycosyl_Trfase_fam3_N_dom"/>
</dbReference>
<dbReference type="InterPro" id="IPR000312">
    <property type="entry name" value="Glycosyl_Trfase_fam3"/>
</dbReference>
<dbReference type="EC" id="2.4.2.18" evidence="9"/>
<evidence type="ECO:0000256" key="4">
    <source>
        <dbReference type="ARBA" id="ARBA00022679"/>
    </source>
</evidence>
<feature type="binding site" evidence="9">
    <location>
        <position position="226"/>
    </location>
    <ligand>
        <name>Mg(2+)</name>
        <dbReference type="ChEBI" id="CHEBI:18420"/>
        <label>2</label>
    </ligand>
</feature>
<evidence type="ECO:0000256" key="9">
    <source>
        <dbReference type="HAMAP-Rule" id="MF_00211"/>
    </source>
</evidence>
<dbReference type="Gene3D" id="3.40.1030.10">
    <property type="entry name" value="Nucleoside phosphorylase/phosphoribosyltransferase catalytic domain"/>
    <property type="match status" value="1"/>
</dbReference>
<dbReference type="SUPFAM" id="SSF52418">
    <property type="entry name" value="Nucleoside phosphorylase/phosphoribosyltransferase catalytic domain"/>
    <property type="match status" value="1"/>
</dbReference>
<feature type="binding site" evidence="9">
    <location>
        <position position="121"/>
    </location>
    <ligand>
        <name>5-phospho-alpha-D-ribose 1-diphosphate</name>
        <dbReference type="ChEBI" id="CHEBI:58017"/>
    </ligand>
</feature>
<keyword evidence="4 9" id="KW-0808">Transferase</keyword>
<feature type="binding site" evidence="9">
    <location>
        <position position="167"/>
    </location>
    <ligand>
        <name>anthranilate</name>
        <dbReference type="ChEBI" id="CHEBI:16567"/>
        <label>2</label>
    </ligand>
</feature>
<dbReference type="OrthoDB" id="9806430at2"/>
<dbReference type="GO" id="GO:0000162">
    <property type="term" value="P:L-tryptophan biosynthetic process"/>
    <property type="evidence" value="ECO:0007669"/>
    <property type="project" value="UniProtKB-UniRule"/>
</dbReference>
<keyword evidence="13" id="KW-1185">Reference proteome</keyword>
<evidence type="ECO:0000259" key="10">
    <source>
        <dbReference type="Pfam" id="PF00591"/>
    </source>
</evidence>
<dbReference type="InterPro" id="IPR005940">
    <property type="entry name" value="Anthranilate_Pribosyl_Tfrase"/>
</dbReference>
<comment type="function">
    <text evidence="9">Catalyzes the transfer of the phosphoribosyl group of 5-phosphorylribose-1-pyrophosphate (PRPP) to anthranilate to yield N-(5'-phosphoribosyl)-anthranilate (PRA).</text>
</comment>
<dbReference type="GO" id="GO:0000287">
    <property type="term" value="F:magnesium ion binding"/>
    <property type="evidence" value="ECO:0007669"/>
    <property type="project" value="UniProtKB-UniRule"/>
</dbReference>
<dbReference type="Proteomes" id="UP000323258">
    <property type="component" value="Unassembled WGS sequence"/>
</dbReference>
<dbReference type="InterPro" id="IPR036320">
    <property type="entry name" value="Glycosyl_Trfase_fam3_N_dom_sf"/>
</dbReference>
<feature type="binding site" evidence="9">
    <location>
        <position position="81"/>
    </location>
    <ligand>
        <name>5-phospho-alpha-D-ribose 1-diphosphate</name>
        <dbReference type="ChEBI" id="CHEBI:58017"/>
    </ligand>
</feature>
<dbReference type="Pfam" id="PF00591">
    <property type="entry name" value="Glycos_transf_3"/>
    <property type="match status" value="1"/>
</dbReference>
<reference evidence="12 13" key="2">
    <citation type="submission" date="2019-09" db="EMBL/GenBank/DDBJ databases">
        <title>Mesorhizobium sp. MaA-C15 isolated from Microcystis aeruginosa.</title>
        <authorList>
            <person name="Jeong S.E."/>
            <person name="Jin H.M."/>
            <person name="Jeon C.O."/>
        </authorList>
    </citation>
    <scope>NUCLEOTIDE SEQUENCE [LARGE SCALE GENOMIC DNA]</scope>
    <source>
        <strain evidence="12 13">MaA-C15</strain>
    </source>
</reference>
<dbReference type="Pfam" id="PF02885">
    <property type="entry name" value="Glycos_trans_3N"/>
    <property type="match status" value="1"/>
</dbReference>
<dbReference type="AlphaFoldDB" id="A0A5D4H0P8"/>
<organism evidence="12 13">
    <name type="scientific">Neoaquamicrobium microcysteis</name>
    <dbReference type="NCBI Taxonomy" id="2682781"/>
    <lineage>
        <taxon>Bacteria</taxon>
        <taxon>Pseudomonadati</taxon>
        <taxon>Pseudomonadota</taxon>
        <taxon>Alphaproteobacteria</taxon>
        <taxon>Hyphomicrobiales</taxon>
        <taxon>Phyllobacteriaceae</taxon>
        <taxon>Neoaquamicrobium</taxon>
    </lineage>
</organism>
<dbReference type="NCBIfam" id="TIGR01245">
    <property type="entry name" value="trpD"/>
    <property type="match status" value="1"/>
</dbReference>
<keyword evidence="5 9" id="KW-0822">Tryptophan biosynthesis</keyword>
<feature type="binding site" evidence="9">
    <location>
        <position position="89"/>
    </location>
    <ligand>
        <name>5-phospho-alpha-D-ribose 1-diphosphate</name>
        <dbReference type="ChEBI" id="CHEBI:58017"/>
    </ligand>
</feature>
<dbReference type="Gene3D" id="1.20.970.10">
    <property type="entry name" value="Transferase, Pyrimidine Nucleoside Phosphorylase, Chain C"/>
    <property type="match status" value="1"/>
</dbReference>
<feature type="domain" description="Glycosyl transferase family 3 N-terminal" evidence="11">
    <location>
        <begin position="7"/>
        <end position="66"/>
    </location>
</feature>
<keyword evidence="2 9" id="KW-0028">Amino-acid biosynthesis</keyword>
<evidence type="ECO:0000256" key="3">
    <source>
        <dbReference type="ARBA" id="ARBA00022676"/>
    </source>
</evidence>
<comment type="caution">
    <text evidence="12">The sequence shown here is derived from an EMBL/GenBank/DDBJ whole genome shotgun (WGS) entry which is preliminary data.</text>
</comment>
<evidence type="ECO:0000256" key="8">
    <source>
        <dbReference type="ARBA" id="ARBA00061188"/>
    </source>
</evidence>
<comment type="cofactor">
    <cofactor evidence="9">
        <name>Mg(2+)</name>
        <dbReference type="ChEBI" id="CHEBI:18420"/>
    </cofactor>
    <text evidence="9">Binds 2 magnesium ions per monomer.</text>
</comment>
<sequence length="340" mass="35034">MSDFKAHIAKVAEGKPLSFEEARDAFDIMMSGQATPSQIGGFLMALRTRGETVDEISGAVATMRAKMLPVRAPANAIDIVGTGGDASGTYNVSTCAAFIVAGAGVPVAKHGNRALSSKSGAADALAALGVNIEIGPDTIAACIEEAGVGFMFAPAHHSAMRHVGASRVELGTRTIFNLLGPLSNPAGVKRQLVGVFSPQWVEPIAQVLKGLGAESVWVVHGDGLDEMTTAGTTKVAALENGKIRTFEMKPEDVGLDPARPEDLKGADAQHNAKALRAVLSGEKGPYRDIAVLNAAGALVVAGKAKSLKDAVDMAARSIDNGSAASALELLVHVSSREKHA</sequence>
<accession>A0A5D4H0P8</accession>
<protein>
    <recommendedName>
        <fullName evidence="9">Anthranilate phosphoribosyltransferase</fullName>
        <ecNumber evidence="9">2.4.2.18</ecNumber>
    </recommendedName>
</protein>
<keyword evidence="9" id="KW-0479">Metal-binding</keyword>
<comment type="pathway">
    <text evidence="1 9">Amino-acid biosynthesis; L-tryptophan biosynthesis; L-tryptophan from chorismate: step 2/5.</text>
</comment>
<name>A0A5D4H0P8_9HYPH</name>
<dbReference type="InterPro" id="IPR035902">
    <property type="entry name" value="Nuc_phospho_transferase"/>
</dbReference>
<evidence type="ECO:0000313" key="12">
    <source>
        <dbReference type="EMBL" id="TYR33823.1"/>
    </source>
</evidence>
<dbReference type="PANTHER" id="PTHR43285">
    <property type="entry name" value="ANTHRANILATE PHOSPHORIBOSYLTRANSFERASE"/>
    <property type="match status" value="1"/>
</dbReference>
<dbReference type="HAMAP" id="MF_00211">
    <property type="entry name" value="TrpD"/>
    <property type="match status" value="1"/>
</dbReference>
<comment type="caution">
    <text evidence="9">Lacks conserved residue(s) required for the propagation of feature annotation.</text>
</comment>
<comment type="similarity">
    <text evidence="8">In the C-terminal section; belongs to the anthranilate phosphoribosyltransferase family.</text>
</comment>
<feature type="domain" description="Glycosyl transferase family 3" evidence="10">
    <location>
        <begin position="75"/>
        <end position="323"/>
    </location>
</feature>
<evidence type="ECO:0000256" key="7">
    <source>
        <dbReference type="ARBA" id="ARBA00052328"/>
    </source>
</evidence>
<feature type="binding site" evidence="9">
    <location>
        <begin position="109"/>
        <end position="117"/>
    </location>
    <ligand>
        <name>5-phospho-alpha-D-ribose 1-diphosphate</name>
        <dbReference type="ChEBI" id="CHEBI:58017"/>
    </ligand>
</feature>
<dbReference type="SUPFAM" id="SSF47648">
    <property type="entry name" value="Nucleoside phosphorylase/phosphoribosyltransferase N-terminal domain"/>
    <property type="match status" value="1"/>
</dbReference>
<keyword evidence="6 9" id="KW-0057">Aromatic amino acid biosynthesis</keyword>
<dbReference type="GO" id="GO:0004048">
    <property type="term" value="F:anthranilate phosphoribosyltransferase activity"/>
    <property type="evidence" value="ECO:0007669"/>
    <property type="project" value="UniProtKB-UniRule"/>
</dbReference>
<comment type="similarity">
    <text evidence="9">Belongs to the anthranilate phosphoribosyltransferase family.</text>
</comment>
<keyword evidence="3 9" id="KW-0328">Glycosyltransferase</keyword>
<evidence type="ECO:0000256" key="1">
    <source>
        <dbReference type="ARBA" id="ARBA00004907"/>
    </source>
</evidence>
<comment type="catalytic activity">
    <reaction evidence="7 9">
        <text>N-(5-phospho-beta-D-ribosyl)anthranilate + diphosphate = 5-phospho-alpha-D-ribose 1-diphosphate + anthranilate</text>
        <dbReference type="Rhea" id="RHEA:11768"/>
        <dbReference type="ChEBI" id="CHEBI:16567"/>
        <dbReference type="ChEBI" id="CHEBI:18277"/>
        <dbReference type="ChEBI" id="CHEBI:33019"/>
        <dbReference type="ChEBI" id="CHEBI:58017"/>
        <dbReference type="EC" id="2.4.2.18"/>
    </reaction>
</comment>
<evidence type="ECO:0000256" key="6">
    <source>
        <dbReference type="ARBA" id="ARBA00023141"/>
    </source>
</evidence>
<feature type="binding site" evidence="9">
    <location>
        <position position="81"/>
    </location>
    <ligand>
        <name>anthranilate</name>
        <dbReference type="ChEBI" id="CHEBI:16567"/>
        <label>1</label>
    </ligand>
</feature>
<dbReference type="GO" id="GO:0005829">
    <property type="term" value="C:cytosol"/>
    <property type="evidence" value="ECO:0007669"/>
    <property type="project" value="TreeGrafter"/>
</dbReference>
<feature type="binding site" evidence="9">
    <location>
        <begin position="91"/>
        <end position="94"/>
    </location>
    <ligand>
        <name>5-phospho-alpha-D-ribose 1-diphosphate</name>
        <dbReference type="ChEBI" id="CHEBI:58017"/>
    </ligand>
</feature>
<gene>
    <name evidence="9 12" type="primary">trpD</name>
    <name evidence="12" type="ORF">FY036_07180</name>
</gene>